<dbReference type="PROSITE" id="PS00107">
    <property type="entry name" value="PROTEIN_KINASE_ATP"/>
    <property type="match status" value="1"/>
</dbReference>
<accession>A0A8H4KX55</accession>
<organism evidence="3 4">
    <name type="scientific">Fusarium albosuccineum</name>
    <dbReference type="NCBI Taxonomy" id="1237068"/>
    <lineage>
        <taxon>Eukaryota</taxon>
        <taxon>Fungi</taxon>
        <taxon>Dikarya</taxon>
        <taxon>Ascomycota</taxon>
        <taxon>Pezizomycotina</taxon>
        <taxon>Sordariomycetes</taxon>
        <taxon>Hypocreomycetidae</taxon>
        <taxon>Hypocreales</taxon>
        <taxon>Nectriaceae</taxon>
        <taxon>Fusarium</taxon>
        <taxon>Fusarium decemcellulare species complex</taxon>
    </lineage>
</organism>
<dbReference type="PROSITE" id="PS50011">
    <property type="entry name" value="PROTEIN_KINASE_DOM"/>
    <property type="match status" value="1"/>
</dbReference>
<keyword evidence="3" id="KW-0808">Transferase</keyword>
<comment type="caution">
    <text evidence="3">The sequence shown here is derived from an EMBL/GenBank/DDBJ whole genome shotgun (WGS) entry which is preliminary data.</text>
</comment>
<dbReference type="GO" id="GO:0005524">
    <property type="term" value="F:ATP binding"/>
    <property type="evidence" value="ECO:0007669"/>
    <property type="project" value="UniProtKB-UniRule"/>
</dbReference>
<dbReference type="SUPFAM" id="SSF56112">
    <property type="entry name" value="Protein kinase-like (PK-like)"/>
    <property type="match status" value="1"/>
</dbReference>
<name>A0A8H4KX55_9HYPO</name>
<keyword evidence="1" id="KW-0067">ATP-binding</keyword>
<evidence type="ECO:0000313" key="4">
    <source>
        <dbReference type="Proteomes" id="UP000554235"/>
    </source>
</evidence>
<keyword evidence="3" id="KW-0418">Kinase</keyword>
<dbReference type="Proteomes" id="UP000554235">
    <property type="component" value="Unassembled WGS sequence"/>
</dbReference>
<dbReference type="GO" id="GO:0004672">
    <property type="term" value="F:protein kinase activity"/>
    <property type="evidence" value="ECO:0007669"/>
    <property type="project" value="InterPro"/>
</dbReference>
<dbReference type="InterPro" id="IPR001245">
    <property type="entry name" value="Ser-Thr/Tyr_kinase_cat_dom"/>
</dbReference>
<feature type="domain" description="Protein kinase" evidence="2">
    <location>
        <begin position="55"/>
        <end position="183"/>
    </location>
</feature>
<reference evidence="3 4" key="1">
    <citation type="submission" date="2020-01" db="EMBL/GenBank/DDBJ databases">
        <title>Identification and distribution of gene clusters putatively required for synthesis of sphingolipid metabolism inhibitors in phylogenetically diverse species of the filamentous fungus Fusarium.</title>
        <authorList>
            <person name="Kim H.-S."/>
            <person name="Busman M."/>
            <person name="Brown D.W."/>
            <person name="Divon H."/>
            <person name="Uhlig S."/>
            <person name="Proctor R.H."/>
        </authorList>
    </citation>
    <scope>NUCLEOTIDE SEQUENCE [LARGE SCALE GENOMIC DNA]</scope>
    <source>
        <strain evidence="3 4">NRRL 20459</strain>
    </source>
</reference>
<proteinExistence type="predicted"/>
<dbReference type="InterPro" id="IPR017441">
    <property type="entry name" value="Protein_kinase_ATP_BS"/>
</dbReference>
<sequence length="183" mass="21135">MATSEWYPSSYWDHWQSASGAQVQDTGTKADEYHFLSFLATVQAYQIEILPIVWDTGRGIVGTGGTSRIEQAVLTLDTSFAFKTYHRRNQCERQIFRTLINEVIVLSQEFTRQHDNIAQLQGICWDISPGDDRPWPVLVFEKSALGDLRRFAREEGRHLTIDERLWLCVDIAIAIMDMHSKRE</sequence>
<keyword evidence="4" id="KW-1185">Reference proteome</keyword>
<evidence type="ECO:0000259" key="2">
    <source>
        <dbReference type="PROSITE" id="PS50011"/>
    </source>
</evidence>
<dbReference type="AlphaFoldDB" id="A0A8H4KX55"/>
<dbReference type="InterPro" id="IPR011009">
    <property type="entry name" value="Kinase-like_dom_sf"/>
</dbReference>
<evidence type="ECO:0000313" key="3">
    <source>
        <dbReference type="EMBL" id="KAF4459115.1"/>
    </source>
</evidence>
<dbReference type="InterPro" id="IPR000719">
    <property type="entry name" value="Prot_kinase_dom"/>
</dbReference>
<protein>
    <submittedName>
        <fullName evidence="3">Serine threonine kinase</fullName>
    </submittedName>
</protein>
<dbReference type="Pfam" id="PF07714">
    <property type="entry name" value="PK_Tyr_Ser-Thr"/>
    <property type="match status" value="1"/>
</dbReference>
<gene>
    <name evidence="3" type="ORF">FALBO_14136</name>
</gene>
<feature type="binding site" evidence="1">
    <location>
        <position position="83"/>
    </location>
    <ligand>
        <name>ATP</name>
        <dbReference type="ChEBI" id="CHEBI:30616"/>
    </ligand>
</feature>
<keyword evidence="1" id="KW-0547">Nucleotide-binding</keyword>
<evidence type="ECO:0000256" key="1">
    <source>
        <dbReference type="PROSITE-ProRule" id="PRU10141"/>
    </source>
</evidence>
<dbReference type="OrthoDB" id="4062651at2759"/>
<dbReference type="Gene3D" id="1.10.510.10">
    <property type="entry name" value="Transferase(Phosphotransferase) domain 1"/>
    <property type="match status" value="1"/>
</dbReference>
<dbReference type="EMBL" id="JAADYS010002252">
    <property type="protein sequence ID" value="KAF4459115.1"/>
    <property type="molecule type" value="Genomic_DNA"/>
</dbReference>